<dbReference type="Proteomes" id="UP001216150">
    <property type="component" value="Unassembled WGS sequence"/>
</dbReference>
<proteinExistence type="predicted"/>
<evidence type="ECO:0000259" key="1">
    <source>
        <dbReference type="Pfam" id="PF06985"/>
    </source>
</evidence>
<organism evidence="4 5">
    <name type="scientific">Penicillium hetheringtonii</name>
    <dbReference type="NCBI Taxonomy" id="911720"/>
    <lineage>
        <taxon>Eukaryota</taxon>
        <taxon>Fungi</taxon>
        <taxon>Dikarya</taxon>
        <taxon>Ascomycota</taxon>
        <taxon>Pezizomycotina</taxon>
        <taxon>Eurotiomycetes</taxon>
        <taxon>Eurotiomycetidae</taxon>
        <taxon>Eurotiales</taxon>
        <taxon>Aspergillaceae</taxon>
        <taxon>Penicillium</taxon>
    </lineage>
</organism>
<dbReference type="AlphaFoldDB" id="A0AAD6DWR2"/>
<dbReference type="InterPro" id="IPR018712">
    <property type="entry name" value="Tle1-like_cat"/>
</dbReference>
<sequence length="801" mass="91551">MRLIRTSPPFELGEFFENQILNLEYAILSHRWEEEELSFQEMIAPTEQIRQKKGYQKVKHFCERARADGFEYVWVDTCCINKESSAELSESINPMFRWYLNATKCYAYMLDVSMIETDCLDQLLTSVWFTRGWTLQELVAPQEMVFLANDWSEIGSRRELASRIEQITNIDTALLLGKTKLYNYCISKRMSWAATRETTRTEDRAYCLMGIFNVNMPLLYGEGENAFIRLQEEIMKDSNDETLFAWERNGISEEKPCGLLAPSPDCFAESGDIVPYPLSENGLPFGSTNRGIRMQSPLVPPVSSTTTLILQCVGSSKLVGVGIMTSPSSPDYVRITSNLLRDIPYSVLLGAVLDTAYIPKSLFLASTNNSALQAQASDSEANSSSQIADHLLNRRIQPRGHCKNLVLCFDDTTSPYTADGNASNVAKLHRMLDRSEGNQVAFYQTWGRGTTLESVTKDAYRFIMEYYQREDEISLVGFSRGCHAAQTLDEFMDHFGILFSSHEKMIDEAWSTFLTFKSQEGRAKQYAHLKLQYFRESFCRPRRRISFVGLFDAVDPDAQNNRHSTSYMVFSSQFVCHALAIDERQASLRPTLAKKYTKYTSYSQYFEQVWFPGAHEDLGGIMQRNCDEIIPLSHLSLVWMVNNAKRAGLRFDRKQETSRKTSTVEEDLDLISGDYRKAKSETDDASLSILHKHFITALNNACEEGFLHNELEFGRGWAPVHVCKQRVRDLFYSRTLSQSAALKRNLRKIPLDANVHSSVLRRMRADSTYRPMNLCIENPDCLTILNMGDRVMECFVRATAK</sequence>
<dbReference type="Pfam" id="PF09994">
    <property type="entry name" value="T6SS_Tle1-like_cat"/>
    <property type="match status" value="1"/>
</dbReference>
<reference evidence="4 5" key="1">
    <citation type="journal article" date="2023" name="IMA Fungus">
        <title>Comparative genomic study of the Penicillium genus elucidates a diverse pangenome and 15 lateral gene transfer events.</title>
        <authorList>
            <person name="Petersen C."/>
            <person name="Sorensen T."/>
            <person name="Nielsen M.R."/>
            <person name="Sondergaard T.E."/>
            <person name="Sorensen J.L."/>
            <person name="Fitzpatrick D.A."/>
            <person name="Frisvad J.C."/>
            <person name="Nielsen K.L."/>
        </authorList>
    </citation>
    <scope>NUCLEOTIDE SEQUENCE [LARGE SCALE GENOMIC DNA]</scope>
    <source>
        <strain evidence="4 5">IBT 29057</strain>
    </source>
</reference>
<evidence type="ECO:0000313" key="5">
    <source>
        <dbReference type="Proteomes" id="UP001216150"/>
    </source>
</evidence>
<name>A0AAD6DWR2_9EURO</name>
<evidence type="ECO:0008006" key="6">
    <source>
        <dbReference type="Google" id="ProtNLM"/>
    </source>
</evidence>
<evidence type="ECO:0000313" key="4">
    <source>
        <dbReference type="EMBL" id="KAJ5596075.1"/>
    </source>
</evidence>
<feature type="domain" description="Heterokaryon incompatibility" evidence="1">
    <location>
        <begin position="25"/>
        <end position="109"/>
    </location>
</feature>
<feature type="domain" description="T6SS Phospholipase effector Tle1-like catalytic" evidence="2">
    <location>
        <begin position="403"/>
        <end position="642"/>
    </location>
</feature>
<dbReference type="PANTHER" id="PTHR10622:SF10">
    <property type="entry name" value="HET DOMAIN-CONTAINING PROTEIN"/>
    <property type="match status" value="1"/>
</dbReference>
<evidence type="ECO:0000259" key="2">
    <source>
        <dbReference type="Pfam" id="PF09994"/>
    </source>
</evidence>
<dbReference type="EMBL" id="JAQJAC010000002">
    <property type="protein sequence ID" value="KAJ5596075.1"/>
    <property type="molecule type" value="Genomic_DNA"/>
</dbReference>
<comment type="caution">
    <text evidence="4">The sequence shown here is derived from an EMBL/GenBank/DDBJ whole genome shotgun (WGS) entry which is preliminary data.</text>
</comment>
<gene>
    <name evidence="4" type="ORF">N7450_002533</name>
</gene>
<evidence type="ECO:0000259" key="3">
    <source>
        <dbReference type="Pfam" id="PF26640"/>
    </source>
</evidence>
<accession>A0AAD6DWR2</accession>
<keyword evidence="5" id="KW-1185">Reference proteome</keyword>
<dbReference type="Pfam" id="PF26640">
    <property type="entry name" value="DUF8212"/>
    <property type="match status" value="1"/>
</dbReference>
<dbReference type="PANTHER" id="PTHR10622">
    <property type="entry name" value="HET DOMAIN-CONTAINING PROTEIN"/>
    <property type="match status" value="1"/>
</dbReference>
<dbReference type="Pfam" id="PF06985">
    <property type="entry name" value="HET"/>
    <property type="match status" value="1"/>
</dbReference>
<protein>
    <recommendedName>
        <fullName evidence="6">Heterokaryon incompatibility domain-containing protein</fullName>
    </recommendedName>
</protein>
<dbReference type="InterPro" id="IPR010730">
    <property type="entry name" value="HET"/>
</dbReference>
<dbReference type="InterPro" id="IPR058525">
    <property type="entry name" value="DUF8212"/>
</dbReference>
<feature type="domain" description="DUF8212" evidence="3">
    <location>
        <begin position="225"/>
        <end position="248"/>
    </location>
</feature>